<keyword evidence="4" id="KW-1185">Reference proteome</keyword>
<reference evidence="3 4" key="1">
    <citation type="submission" date="2014-04" db="EMBL/GenBank/DDBJ databases">
        <authorList>
            <consortium name="DOE Joint Genome Institute"/>
            <person name="Kuo A."/>
            <person name="Tarkka M."/>
            <person name="Buscot F."/>
            <person name="Kohler A."/>
            <person name="Nagy L.G."/>
            <person name="Floudas D."/>
            <person name="Copeland A."/>
            <person name="Barry K.W."/>
            <person name="Cichocki N."/>
            <person name="Veneault-Fourrey C."/>
            <person name="LaButti K."/>
            <person name="Lindquist E.A."/>
            <person name="Lipzen A."/>
            <person name="Lundell T."/>
            <person name="Morin E."/>
            <person name="Murat C."/>
            <person name="Sun H."/>
            <person name="Tunlid A."/>
            <person name="Henrissat B."/>
            <person name="Grigoriev I.V."/>
            <person name="Hibbett D.S."/>
            <person name="Martin F."/>
            <person name="Nordberg H.P."/>
            <person name="Cantor M.N."/>
            <person name="Hua S.X."/>
        </authorList>
    </citation>
    <scope>NUCLEOTIDE SEQUENCE [LARGE SCALE GENOMIC DNA]</scope>
    <source>
        <strain evidence="3 4">F 1598</strain>
    </source>
</reference>
<dbReference type="OrthoDB" id="2675946at2759"/>
<feature type="domain" description="Ndc10" evidence="2">
    <location>
        <begin position="296"/>
        <end position="439"/>
    </location>
</feature>
<evidence type="ECO:0000256" key="1">
    <source>
        <dbReference type="SAM" id="MobiDB-lite"/>
    </source>
</evidence>
<accession>A0A0C3F5D2</accession>
<dbReference type="AlphaFoldDB" id="A0A0C3F5D2"/>
<proteinExistence type="predicted"/>
<dbReference type="Proteomes" id="UP000054166">
    <property type="component" value="Unassembled WGS sequence"/>
</dbReference>
<evidence type="ECO:0000313" key="3">
    <source>
        <dbReference type="EMBL" id="KIM75214.1"/>
    </source>
</evidence>
<dbReference type="InterPro" id="IPR038279">
    <property type="entry name" value="Ndc10_dom2_sf"/>
</dbReference>
<evidence type="ECO:0000259" key="2">
    <source>
        <dbReference type="Pfam" id="PF16787"/>
    </source>
</evidence>
<organism evidence="3 4">
    <name type="scientific">Piloderma croceum (strain F 1598)</name>
    <dbReference type="NCBI Taxonomy" id="765440"/>
    <lineage>
        <taxon>Eukaryota</taxon>
        <taxon>Fungi</taxon>
        <taxon>Dikarya</taxon>
        <taxon>Basidiomycota</taxon>
        <taxon>Agaricomycotina</taxon>
        <taxon>Agaricomycetes</taxon>
        <taxon>Agaricomycetidae</taxon>
        <taxon>Atheliales</taxon>
        <taxon>Atheliaceae</taxon>
        <taxon>Piloderma</taxon>
    </lineage>
</organism>
<name>A0A0C3F5D2_PILCF</name>
<dbReference type="InterPro" id="IPR031872">
    <property type="entry name" value="NDC10_II"/>
</dbReference>
<dbReference type="HOGENOM" id="CLU_005328_0_0_1"/>
<feature type="non-terminal residue" evidence="3">
    <location>
        <position position="1"/>
    </location>
</feature>
<dbReference type="Pfam" id="PF16787">
    <property type="entry name" value="NDC10_II"/>
    <property type="match status" value="1"/>
</dbReference>
<protein>
    <recommendedName>
        <fullName evidence="2">Ndc10 domain-containing protein</fullName>
    </recommendedName>
</protein>
<feature type="compositionally biased region" description="Acidic residues" evidence="1">
    <location>
        <begin position="111"/>
        <end position="130"/>
    </location>
</feature>
<sequence length="774" mass="87374">PAVLPDGSLVLKRNFEAHLYTLKHKTTLRAACEELNISFAHRTTLTGFREKLVNHWYAQPTRPGLSLRIPSRDEHASHFSNVSSNSSQTIPPICCQAEIDAADSTAQDMLQDSDSEGEEDDEGEGEDSWDLDDDGASRCRLFNCLFLHETHLKLEIRDDIVDEHSLILFINWCGERPQLNRKFEYIPGTRIGASQIKKGFYGALRIRKQQDAANALLASTRPAATVYVWDLVKTRMREAIVRHRQGLIPGQDAPDIVANTFLDQTSEEQLKQIGYAFLSHRELQSTVMGHVTWTCQNASGNRGDDLRALKQCDLQPYKILHPNMETIIPTILGLQDEHKAIKNGMQTTVNPTYTAFIAHRNPIMCPMGAIAIYLHWLHDYYKLAEHVDIDWAQNSSWRKARFVFGASPTKLYTDSSLYNLYGHAYKQAGFESSMKAHYARHMLGYRQARLGSVKSRLPYSSYDNPWTQVRVPEPFLDLVYPQAEGIVAEIKGRKNLVGATKYWLMAIDLRVYLFQAAAAIFQVLPRSPIFRLPALARSDVQAWMTNVYPSKLACLQENAGSPIDLMRIQNEAMRQALEENRVQLHELRRELSAMRVSFDRRTAVLSPAKAYSHQMYTGSGNPVASLSTAIIPTTPPRVRHDPPFIVDATTHALEDTGVYETEDHALQGFICPSPASPNSPRPQTQIDLCLPPVRAFHKPGDPNMCWPPILGQGSLQWPAVFSVIHQPALLWDCWKPSKTLDQMTVRGVWECYNDGEPVFDVNGNQTGIKPPLRL</sequence>
<reference evidence="4" key="2">
    <citation type="submission" date="2015-01" db="EMBL/GenBank/DDBJ databases">
        <title>Evolutionary Origins and Diversification of the Mycorrhizal Mutualists.</title>
        <authorList>
            <consortium name="DOE Joint Genome Institute"/>
            <consortium name="Mycorrhizal Genomics Consortium"/>
            <person name="Kohler A."/>
            <person name="Kuo A."/>
            <person name="Nagy L.G."/>
            <person name="Floudas D."/>
            <person name="Copeland A."/>
            <person name="Barry K.W."/>
            <person name="Cichocki N."/>
            <person name="Veneault-Fourrey C."/>
            <person name="LaButti K."/>
            <person name="Lindquist E.A."/>
            <person name="Lipzen A."/>
            <person name="Lundell T."/>
            <person name="Morin E."/>
            <person name="Murat C."/>
            <person name="Riley R."/>
            <person name="Ohm R."/>
            <person name="Sun H."/>
            <person name="Tunlid A."/>
            <person name="Henrissat B."/>
            <person name="Grigoriev I.V."/>
            <person name="Hibbett D.S."/>
            <person name="Martin F."/>
        </authorList>
    </citation>
    <scope>NUCLEOTIDE SEQUENCE [LARGE SCALE GENOMIC DNA]</scope>
    <source>
        <strain evidence="4">F 1598</strain>
    </source>
</reference>
<feature type="non-terminal residue" evidence="3">
    <location>
        <position position="774"/>
    </location>
</feature>
<dbReference type="Gene3D" id="1.10.443.20">
    <property type="entry name" value="Centromere DNA-binding protein complex CBF3 subunit, domain 2"/>
    <property type="match status" value="2"/>
</dbReference>
<feature type="region of interest" description="Disordered" evidence="1">
    <location>
        <begin position="106"/>
        <end position="130"/>
    </location>
</feature>
<evidence type="ECO:0000313" key="4">
    <source>
        <dbReference type="Proteomes" id="UP000054166"/>
    </source>
</evidence>
<dbReference type="InParanoid" id="A0A0C3F5D2"/>
<gene>
    <name evidence="3" type="ORF">PILCRDRAFT_49321</name>
</gene>
<dbReference type="EMBL" id="KN833049">
    <property type="protein sequence ID" value="KIM75214.1"/>
    <property type="molecule type" value="Genomic_DNA"/>
</dbReference>
<dbReference type="GO" id="GO:0003677">
    <property type="term" value="F:DNA binding"/>
    <property type="evidence" value="ECO:0007669"/>
    <property type="project" value="InterPro"/>
</dbReference>